<reference evidence="9 10" key="3">
    <citation type="journal article" date="2011" name="Nat. Chem. Biol.">
        <title>Reveromycin A biosynthesis uses RevG and RevJ for stereospecific spiroacetal formation.</title>
        <authorList>
            <person name="Takahashi S."/>
            <person name="Toyoda A."/>
            <person name="Sekiyama Y."/>
            <person name="Takagi H."/>
            <person name="Nogawa T."/>
            <person name="Uramoto M."/>
            <person name="Suzuki R."/>
            <person name="Koshino H."/>
            <person name="Kumano T."/>
            <person name="Panthee S."/>
            <person name="Dairi T."/>
            <person name="Ishikawa J."/>
            <person name="Ikeda H."/>
            <person name="Sakaki Y."/>
            <person name="Osada H."/>
        </authorList>
    </citation>
    <scope>NUCLEOTIDE SEQUENCE [LARGE SCALE GENOMIC DNA]</scope>
    <source>
        <strain evidence="9 10">SN-593</strain>
    </source>
</reference>
<feature type="domain" description="Polysaccharide lyase family 8 C-terminal" evidence="7">
    <location>
        <begin position="762"/>
        <end position="828"/>
    </location>
</feature>
<dbReference type="GO" id="GO:0016837">
    <property type="term" value="F:carbon-oxygen lyase activity, acting on polysaccharides"/>
    <property type="evidence" value="ECO:0007669"/>
    <property type="project" value="UniProtKB-ARBA"/>
</dbReference>
<dbReference type="GO" id="GO:0005576">
    <property type="term" value="C:extracellular region"/>
    <property type="evidence" value="ECO:0007669"/>
    <property type="project" value="InterPro"/>
</dbReference>
<organism evidence="9 10">
    <name type="scientific">Actinacidiphila reveromycinica</name>
    <dbReference type="NCBI Taxonomy" id="659352"/>
    <lineage>
        <taxon>Bacteria</taxon>
        <taxon>Bacillati</taxon>
        <taxon>Actinomycetota</taxon>
        <taxon>Actinomycetes</taxon>
        <taxon>Kitasatosporales</taxon>
        <taxon>Streptomycetaceae</taxon>
        <taxon>Actinacidiphila</taxon>
    </lineage>
</organism>
<dbReference type="AlphaFoldDB" id="A0A7U3UZD7"/>
<dbReference type="PANTHER" id="PTHR38481:SF1">
    <property type="entry name" value="HYALURONATE LYASE"/>
    <property type="match status" value="1"/>
</dbReference>
<feature type="signal peptide" evidence="5">
    <location>
        <begin position="1"/>
        <end position="21"/>
    </location>
</feature>
<feature type="active site" evidence="4">
    <location>
        <position position="346"/>
    </location>
</feature>
<dbReference type="EMBL" id="AP018365">
    <property type="protein sequence ID" value="BBB01505.1"/>
    <property type="molecule type" value="Genomic_DNA"/>
</dbReference>
<feature type="active site" evidence="4">
    <location>
        <position position="292"/>
    </location>
</feature>
<feature type="domain" description="Polysaccharide lyase family 8 central" evidence="6">
    <location>
        <begin position="429"/>
        <end position="740"/>
    </location>
</feature>
<keyword evidence="10" id="KW-1185">Reference proteome</keyword>
<sequence>MQISRRTLIAALPATALPAAARPSRAGAAGVPPAAAPAPVPAGTPADRATVLANTVAVFAGTDRSNARPETAAKLAAMAATARTRLAAMDAAGSGELFAGLALGTSDTALTSCYQYLYEIALATRVPGGASDLTGDPALRQRVVDGLQWLHDRFFGDQESGYYGNWFNWEIAIPQYATKTLVLLKDTAAASRPELAATYVATMDGYLRNGKDGDVDLDSRFHTGANLADITTDRIMQGALLDDDARITKAVADQSTVLATIDPYALRHGVTDGFYADGSYLQHASVAYTGSYGTGLLTRIVQTVKLLDGTGYPAAVDLVGAARGWVTRSFAPLVFEGWMMEAVKGRAVSRTTTGYADVGAVVESVADLSAHAAGADATALAGYVKFVRQESRAPVDPVSFVSPVSVARYADILADASVPAADLNAPAQHSAFAAMDRVVHRRPGWAFTLARSSTRISGYEYMSGENLMPWFQGAGAHYLYLSGQDQRQAFGVDHFTAVSPYALAGVTAPVETRRTVPELYGTAWYDNPAAGFTSSSESQNTYVYFPLSTNPHSGGACSGAYGTCGMVLSDDAARAAARAGLLPADFVTYRDARATKSWYLFDDEVVVLAAGVGDGAGRAVTTTFDTRIAAPGDAVTATGALRDGTPFTGPGTAPLAWLRYADPGQGTAIGYVLLDGPGPGPGRDRPPRVRVGLESVTRSRRAIRTANPDTAVTKQVFSVGCDQPAGAGPASFAYALVPGATEDALRGYGRPGPAGPRGPLAVLANSTALQAVRHAGLGITAANAFAAGPHRTGGLEVDGPASVLVREHGDGTTTVGVADPTTARDTVTVLLRGRRLRAVSPADGVRVTRSRGATRIEAATRHAYGATLEVTLR</sequence>
<dbReference type="KEGG" id="arev:RVR_8953"/>
<dbReference type="PROSITE" id="PS51318">
    <property type="entry name" value="TAT"/>
    <property type="match status" value="1"/>
</dbReference>
<name>A0A7U3UZD7_9ACTN</name>
<dbReference type="InterPro" id="IPR004103">
    <property type="entry name" value="Lyase_8_C"/>
</dbReference>
<proteinExistence type="inferred from homology"/>
<keyword evidence="2 5" id="KW-0732">Signal</keyword>
<dbReference type="Gene3D" id="2.60.220.10">
    <property type="entry name" value="Polysaccharide lyase family 8-like, C-terminal"/>
    <property type="match status" value="1"/>
</dbReference>
<dbReference type="Pfam" id="PF08124">
    <property type="entry name" value="Lyase_8_N"/>
    <property type="match status" value="1"/>
</dbReference>
<dbReference type="InterPro" id="IPR008929">
    <property type="entry name" value="Chondroitin_lyas"/>
</dbReference>
<reference evidence="9 10" key="2">
    <citation type="journal article" date="2011" name="J. Antibiot.">
        <title>Furaquinocins I and J: novel polyketide isoprenoid hybrid compounds from Streptomyces reveromyceticus SN-593.</title>
        <authorList>
            <person name="Panthee S."/>
            <person name="Takahashi S."/>
            <person name="Takagi H."/>
            <person name="Nogawa T."/>
            <person name="Oowada E."/>
            <person name="Uramoto M."/>
            <person name="Osada H."/>
        </authorList>
    </citation>
    <scope>NUCLEOTIDE SEQUENCE [LARGE SCALE GENOMIC DNA]</scope>
    <source>
        <strain evidence="9 10">SN-593</strain>
    </source>
</reference>
<dbReference type="Proteomes" id="UP000595703">
    <property type="component" value="Chromosome"/>
</dbReference>
<dbReference type="SUPFAM" id="SSF49863">
    <property type="entry name" value="Hyaluronate lyase-like, C-terminal domain"/>
    <property type="match status" value="1"/>
</dbReference>
<evidence type="ECO:0000259" key="8">
    <source>
        <dbReference type="Pfam" id="PF08124"/>
    </source>
</evidence>
<dbReference type="GO" id="GO:0030246">
    <property type="term" value="F:carbohydrate binding"/>
    <property type="evidence" value="ECO:0007669"/>
    <property type="project" value="InterPro"/>
</dbReference>
<feature type="chain" id="PRO_5039520784" evidence="5">
    <location>
        <begin position="22"/>
        <end position="873"/>
    </location>
</feature>
<dbReference type="Pfam" id="PF02278">
    <property type="entry name" value="Lyase_8"/>
    <property type="match status" value="1"/>
</dbReference>
<dbReference type="Pfam" id="PF02884">
    <property type="entry name" value="Lyase_8_C"/>
    <property type="match status" value="1"/>
</dbReference>
<dbReference type="InterPro" id="IPR011071">
    <property type="entry name" value="Lyase_8-like_C"/>
</dbReference>
<dbReference type="SUPFAM" id="SSF48230">
    <property type="entry name" value="Chondroitin AC/alginate lyase"/>
    <property type="match status" value="1"/>
</dbReference>
<dbReference type="Gene3D" id="2.70.98.10">
    <property type="match status" value="1"/>
</dbReference>
<comment type="similarity">
    <text evidence="1">Belongs to the polysaccharide lyase 8 family.</text>
</comment>
<reference evidence="9 10" key="4">
    <citation type="journal article" date="2020" name="Sci. Rep.">
        <title>beta-carboline chemical signals induce reveromycin production through a LuxR family regulator in Streptomyces sp. SN-593.</title>
        <authorList>
            <person name="Panthee S."/>
            <person name="Kito N."/>
            <person name="Hayashi T."/>
            <person name="Shimizu T."/>
            <person name="Ishikawa J."/>
            <person name="Hamamoto H."/>
            <person name="Osada H."/>
            <person name="Takahashi S."/>
        </authorList>
    </citation>
    <scope>NUCLEOTIDE SEQUENCE [LARGE SCALE GENOMIC DNA]</scope>
    <source>
        <strain evidence="9 10">SN-593</strain>
    </source>
</reference>
<dbReference type="RefSeq" id="WP_202237388.1">
    <property type="nucleotide sequence ID" value="NZ_AP018365.1"/>
</dbReference>
<evidence type="ECO:0000259" key="6">
    <source>
        <dbReference type="Pfam" id="PF02278"/>
    </source>
</evidence>
<dbReference type="InterPro" id="IPR012970">
    <property type="entry name" value="Lyase_8_alpha_N"/>
</dbReference>
<protein>
    <submittedName>
        <fullName evidence="9">Putative polysaccharide lyase, family 8</fullName>
    </submittedName>
</protein>
<evidence type="ECO:0000256" key="3">
    <source>
        <dbReference type="ARBA" id="ARBA00023239"/>
    </source>
</evidence>
<evidence type="ECO:0000256" key="2">
    <source>
        <dbReference type="ARBA" id="ARBA00022729"/>
    </source>
</evidence>
<evidence type="ECO:0000256" key="1">
    <source>
        <dbReference type="ARBA" id="ARBA00006699"/>
    </source>
</evidence>
<evidence type="ECO:0000313" key="10">
    <source>
        <dbReference type="Proteomes" id="UP000595703"/>
    </source>
</evidence>
<reference evidence="9 10" key="1">
    <citation type="journal article" date="2010" name="J. Bacteriol.">
        <title>Biochemical characterization of a novel indole prenyltransferase from Streptomyces sp. SN-593.</title>
        <authorList>
            <person name="Takahashi S."/>
            <person name="Takagi H."/>
            <person name="Toyoda A."/>
            <person name="Uramoto M."/>
            <person name="Nogawa T."/>
            <person name="Ueki M."/>
            <person name="Sakaki Y."/>
            <person name="Osada H."/>
        </authorList>
    </citation>
    <scope>NUCLEOTIDE SEQUENCE [LARGE SCALE GENOMIC DNA]</scope>
    <source>
        <strain evidence="9 10">SN-593</strain>
    </source>
</reference>
<evidence type="ECO:0000256" key="4">
    <source>
        <dbReference type="PIRSR" id="PIRSR638970-1"/>
    </source>
</evidence>
<dbReference type="InterPro" id="IPR011013">
    <property type="entry name" value="Gal_mutarotase_sf_dom"/>
</dbReference>
<dbReference type="Gene3D" id="1.50.10.100">
    <property type="entry name" value="Chondroitin AC/alginate lyase"/>
    <property type="match status" value="1"/>
</dbReference>
<gene>
    <name evidence="9" type="ORF">RVR_8953</name>
</gene>
<keyword evidence="3 9" id="KW-0456">Lyase</keyword>
<feature type="active site" evidence="4">
    <location>
        <position position="283"/>
    </location>
</feature>
<dbReference type="InterPro" id="IPR006311">
    <property type="entry name" value="TAT_signal"/>
</dbReference>
<feature type="domain" description="Polysaccharide lyase 8 N-terminal alpha-helical" evidence="8">
    <location>
        <begin position="72"/>
        <end position="375"/>
    </location>
</feature>
<accession>A0A7U3UZD7</accession>
<dbReference type="InterPro" id="IPR003159">
    <property type="entry name" value="Lyase_8_central_dom"/>
</dbReference>
<dbReference type="InterPro" id="IPR038970">
    <property type="entry name" value="Lyase_8"/>
</dbReference>
<evidence type="ECO:0000259" key="7">
    <source>
        <dbReference type="Pfam" id="PF02884"/>
    </source>
</evidence>
<evidence type="ECO:0000256" key="5">
    <source>
        <dbReference type="SAM" id="SignalP"/>
    </source>
</evidence>
<dbReference type="SUPFAM" id="SSF74650">
    <property type="entry name" value="Galactose mutarotase-like"/>
    <property type="match status" value="1"/>
</dbReference>
<dbReference type="PANTHER" id="PTHR38481">
    <property type="entry name" value="HYALURONATE LYASE"/>
    <property type="match status" value="1"/>
</dbReference>
<evidence type="ECO:0000313" key="9">
    <source>
        <dbReference type="EMBL" id="BBB01505.1"/>
    </source>
</evidence>
<dbReference type="InterPro" id="IPR014718">
    <property type="entry name" value="GH-type_carb-bd"/>
</dbReference>
<dbReference type="GO" id="GO:0005975">
    <property type="term" value="P:carbohydrate metabolic process"/>
    <property type="evidence" value="ECO:0007669"/>
    <property type="project" value="InterPro"/>
</dbReference>